<dbReference type="AlphaFoldDB" id="C1IC24"/>
<protein>
    <submittedName>
        <fullName evidence="4">Carbamoyltransferase</fullName>
    </submittedName>
    <submittedName>
        <fullName evidence="5">Nodulation protein U</fullName>
    </submittedName>
</protein>
<evidence type="ECO:0000256" key="1">
    <source>
        <dbReference type="ARBA" id="ARBA00006129"/>
    </source>
</evidence>
<reference evidence="4" key="2">
    <citation type="journal article" date="2009" name="Microbiology">
        <title>polR, a pathway-specific transcriptional regulatory gene, positively controls polyoxin biosynthesis in Streptomyces cacaoi subsp. asoensis.</title>
        <authorList>
            <person name="Li R."/>
            <person name="Xie Z."/>
            <person name="Tian Y."/>
            <person name="Yang H."/>
            <person name="Chen W."/>
            <person name="You D."/>
            <person name="Liu G."/>
            <person name="Deng Z."/>
            <person name="Tan H."/>
        </authorList>
    </citation>
    <scope>NUCLEOTIDE SEQUENCE</scope>
</reference>
<dbReference type="EMBL" id="EU158805">
    <property type="protein sequence ID" value="ABX24489.1"/>
    <property type="molecule type" value="Genomic_DNA"/>
</dbReference>
<evidence type="ECO:0000259" key="2">
    <source>
        <dbReference type="Pfam" id="PF02543"/>
    </source>
</evidence>
<dbReference type="RefSeq" id="WP_189919228.1">
    <property type="nucleotide sequence ID" value="NZ_BMSI01000002.1"/>
</dbReference>
<organism evidence="4">
    <name type="scientific">Streptomyces asoensis</name>
    <dbReference type="NCBI Taxonomy" id="249586"/>
    <lineage>
        <taxon>Bacteria</taxon>
        <taxon>Bacillati</taxon>
        <taxon>Actinomycetota</taxon>
        <taxon>Actinomycetes</taxon>
        <taxon>Kitasatosporales</taxon>
        <taxon>Streptomycetaceae</taxon>
        <taxon>Streptomyces</taxon>
    </lineage>
</organism>
<reference evidence="4" key="1">
    <citation type="journal article" date="2009" name="J. Biol. Chem.">
        <title>Characterization of the polyoxin biosynthetic gene cluster from Streptomyces cacaoi and engineered production of polyoxin H.</title>
        <authorList>
            <person name="Chen W."/>
            <person name="Huang T."/>
            <person name="He X."/>
            <person name="Meng Q."/>
            <person name="You D."/>
            <person name="Bai L."/>
            <person name="Li J."/>
            <person name="Wu M."/>
            <person name="Li R."/>
            <person name="Xie Z."/>
            <person name="Zhou H."/>
            <person name="Zhou X."/>
            <person name="Tan H."/>
            <person name="Deng Z."/>
        </authorList>
    </citation>
    <scope>NUCLEOTIDE SEQUENCE</scope>
</reference>
<proteinExistence type="inferred from homology"/>
<name>C1IC24_9ACTN</name>
<evidence type="ECO:0000313" key="6">
    <source>
        <dbReference type="Proteomes" id="UP000649259"/>
    </source>
</evidence>
<feature type="domain" description="Carbamoyltransferase" evidence="2">
    <location>
        <begin position="4"/>
        <end position="357"/>
    </location>
</feature>
<dbReference type="EMBL" id="BNEB01000002">
    <property type="protein sequence ID" value="GHI60758.1"/>
    <property type="molecule type" value="Genomic_DNA"/>
</dbReference>
<keyword evidence="4" id="KW-0808">Transferase</keyword>
<dbReference type="Pfam" id="PF16861">
    <property type="entry name" value="Carbam_trans_C"/>
    <property type="match status" value="1"/>
</dbReference>
<evidence type="ECO:0000313" key="5">
    <source>
        <dbReference type="EMBL" id="GHI60758.1"/>
    </source>
</evidence>
<dbReference type="PANTHER" id="PTHR34847">
    <property type="entry name" value="NODULATION PROTEIN U"/>
    <property type="match status" value="1"/>
</dbReference>
<dbReference type="InterPro" id="IPR003696">
    <property type="entry name" value="Carbtransf_dom"/>
</dbReference>
<dbReference type="Gene3D" id="3.30.420.40">
    <property type="match status" value="1"/>
</dbReference>
<dbReference type="Pfam" id="PF02543">
    <property type="entry name" value="Carbam_trans_N"/>
    <property type="match status" value="1"/>
</dbReference>
<gene>
    <name evidence="4" type="primary">polO</name>
    <name evidence="5" type="synonym">nodU</name>
    <name evidence="5" type="ORF">Saso_24080</name>
</gene>
<dbReference type="Gene3D" id="3.90.870.20">
    <property type="entry name" value="Carbamoyltransferase, C-terminal domain"/>
    <property type="match status" value="1"/>
</dbReference>
<evidence type="ECO:0000259" key="3">
    <source>
        <dbReference type="Pfam" id="PF16861"/>
    </source>
</evidence>
<evidence type="ECO:0000313" key="4">
    <source>
        <dbReference type="EMBL" id="ABX24489.1"/>
    </source>
</evidence>
<keyword evidence="6" id="KW-1185">Reference proteome</keyword>
<dbReference type="PANTHER" id="PTHR34847:SF1">
    <property type="entry name" value="NODULATION PROTEIN U"/>
    <property type="match status" value="1"/>
</dbReference>
<dbReference type="InterPro" id="IPR051338">
    <property type="entry name" value="NodU/CmcH_Carbamoyltrnsfr"/>
</dbReference>
<dbReference type="GeneID" id="91470304"/>
<sequence length="573" mass="61781">MITCGLKLTHDGAVALVDDRRLVLSVEMEKLANNPRYSAIGDLGIVPTILAEHGYRMEDVDAFVVDGWDGDESGTVDTADRGQPLELVVGPYRESRTSPDLLRPSVSGTFTVDGVPYPYTSHTHAAGHVLSTYCTSEFARRGEPAFVLVWDGGMFPRLYWVDPEAGVENGGSLFPLIGHTYATAGHHFGPFRRDRQSANVDDLSVAGKLMAYIALGKPSEAVLEVLASVFHDHYENEASPAAAEHSRTVGGFGSLFEPSMPPLHDFFRAVREQVQPFAVSDEDVLASVHEFLQNLLLERLDARIRAWKGDGPWNLCFAGGCALNIKWNSALRALPLVRRMWVPPFPNDAGSAIGAAVLGAIGGRNAVPALEWHTRLGPALTPTTGTPQGWTARPCSPDELARVLHTGQEPVVVLHGRAELGPRALGGRSILAAATDAAMKETLNQVKGREYYRPVAPICLVEEAPEIFDPGTPDPHMLYDHAVRPGWTSRIPAVVHLDGTARLQTVSPDDDALLSDILTAYHRVSGVPVLCNTSANLNGSGFFPDAASAMAWGKVDRVWSEGVLYQRGGAATG</sequence>
<reference evidence="5" key="3">
    <citation type="submission" date="2020-09" db="EMBL/GenBank/DDBJ databases">
        <title>Whole genome shotgun sequence of Streptomyces cacaoi subsp. asoensis NBRC 13813.</title>
        <authorList>
            <person name="Komaki H."/>
            <person name="Tamura T."/>
        </authorList>
    </citation>
    <scope>NUCLEOTIDE SEQUENCE</scope>
    <source>
        <strain evidence="5">NBRC 13813</strain>
    </source>
</reference>
<dbReference type="Proteomes" id="UP000649259">
    <property type="component" value="Unassembled WGS sequence"/>
</dbReference>
<comment type="similarity">
    <text evidence="1">Belongs to the NodU/CmcH family.</text>
</comment>
<dbReference type="InterPro" id="IPR038152">
    <property type="entry name" value="Carbam_trans_C_sf"/>
</dbReference>
<reference evidence="6" key="4">
    <citation type="submission" date="2023-07" db="EMBL/GenBank/DDBJ databases">
        <title>Whole genome shotgun sequence of Streptomyces cacaoi subsp. asoensis NBRC 13813.</title>
        <authorList>
            <person name="Komaki H."/>
            <person name="Tamura T."/>
        </authorList>
    </citation>
    <scope>NUCLEOTIDE SEQUENCE [LARGE SCALE GENOMIC DNA]</scope>
    <source>
        <strain evidence="6">NBRC 13813</strain>
    </source>
</reference>
<dbReference type="InterPro" id="IPR031730">
    <property type="entry name" value="Carbam_trans_C"/>
</dbReference>
<dbReference type="GO" id="GO:0016740">
    <property type="term" value="F:transferase activity"/>
    <property type="evidence" value="ECO:0007669"/>
    <property type="project" value="UniProtKB-KW"/>
</dbReference>
<feature type="domain" description="Carbamoyltransferase C-terminal" evidence="3">
    <location>
        <begin position="409"/>
        <end position="551"/>
    </location>
</feature>
<accession>C1IC24</accession>